<evidence type="ECO:0000313" key="1">
    <source>
        <dbReference type="Proteomes" id="UP000887576"/>
    </source>
</evidence>
<sequence length="194" mass="22207">TIADGFRKMTPIERTSLARAESDQDHLEFSHPCFVRDHPELLTQIKRKTPHNKKEEVVPANKDLSGVLDEIRLLRDRQSGMEERMNELVNENISLWQQMDSMRATHVKQQQIVNKLVQFLVTLVQPKRLGKRHLLAIDEASSPKQRRPNQSESSTALQSIHNHNVNDILDNLMREISTKRDYTPLGSNSSGSGP</sequence>
<proteinExistence type="predicted"/>
<evidence type="ECO:0000313" key="2">
    <source>
        <dbReference type="WBParaSite" id="JU765_v2.g12751.t1"/>
    </source>
</evidence>
<accession>A0AC34Q3Z4</accession>
<dbReference type="WBParaSite" id="JU765_v2.g12751.t1">
    <property type="protein sequence ID" value="JU765_v2.g12751.t1"/>
    <property type="gene ID" value="JU765_v2.g12751"/>
</dbReference>
<dbReference type="Proteomes" id="UP000887576">
    <property type="component" value="Unplaced"/>
</dbReference>
<name>A0AC34Q3Z4_9BILA</name>
<reference evidence="2" key="1">
    <citation type="submission" date="2022-11" db="UniProtKB">
        <authorList>
            <consortium name="WormBaseParasite"/>
        </authorList>
    </citation>
    <scope>IDENTIFICATION</scope>
</reference>
<organism evidence="1 2">
    <name type="scientific">Panagrolaimus sp. JU765</name>
    <dbReference type="NCBI Taxonomy" id="591449"/>
    <lineage>
        <taxon>Eukaryota</taxon>
        <taxon>Metazoa</taxon>
        <taxon>Ecdysozoa</taxon>
        <taxon>Nematoda</taxon>
        <taxon>Chromadorea</taxon>
        <taxon>Rhabditida</taxon>
        <taxon>Tylenchina</taxon>
        <taxon>Panagrolaimomorpha</taxon>
        <taxon>Panagrolaimoidea</taxon>
        <taxon>Panagrolaimidae</taxon>
        <taxon>Panagrolaimus</taxon>
    </lineage>
</organism>
<protein>
    <submittedName>
        <fullName evidence="2">HSF-type DNA-binding domain-containing protein</fullName>
    </submittedName>
</protein>